<organism evidence="1 2">
    <name type="scientific">Trypanosoma vivax (strain Y486)</name>
    <dbReference type="NCBI Taxonomy" id="1055687"/>
    <lineage>
        <taxon>Eukaryota</taxon>
        <taxon>Discoba</taxon>
        <taxon>Euglenozoa</taxon>
        <taxon>Kinetoplastea</taxon>
        <taxon>Metakinetoplastina</taxon>
        <taxon>Trypanosomatida</taxon>
        <taxon>Trypanosomatidae</taxon>
        <taxon>Trypanosoma</taxon>
        <taxon>Duttonella</taxon>
    </lineage>
</organism>
<protein>
    <submittedName>
        <fullName evidence="1">Retrotransposon hot spot protein RHS, putative</fullName>
    </submittedName>
</protein>
<name>F9WVV3_TRYVY</name>
<dbReference type="PANTHER" id="PTHR36688:SF1">
    <property type="entry name" value="ENDONUCLEASE_EXONUCLEASE_PHOSPHATASE DOMAIN-CONTAINING PROTEIN"/>
    <property type="match status" value="1"/>
</dbReference>
<dbReference type="VEuPathDB" id="TriTrypDB:TvY486_0004470"/>
<gene>
    <name evidence="1" type="ORF">TvY486_0004470</name>
</gene>
<sequence>MKRSAKGADVLNEAVTRGIQTTAKRTFPNGEGVAPPLWTPKLTKLDKMVQECKNERKRDALIRWRRKVLADTALARWKENASKFSATESVSLNLAKSIYAPRPLTSPVLVVDGHPLTKRQQAQALANIHMARSTKALHAPEMKIPSTRRSTFRHITEAELEVALRELSSSTAPGDDNARCEELSQLGRAAMKCVLRLFNCSLRTGQVPAKWRQGIIVPLLKPNKPANSVASFWPVTLTSTLRKLMERIAVRGVRDCIEDKLKPQRPGFRPARSTLGTLMQVTSAAWRRKDGEKTAACSLTTRVPSIQLTMTALSRSFCHLALGGICRCGARAFCRSTRRRCG</sequence>
<reference evidence="1 2" key="1">
    <citation type="journal article" date="2012" name="Proc. Natl. Acad. Sci. U.S.A.">
        <title>Antigenic diversity is generated by distinct evolutionary mechanisms in African trypanosome species.</title>
        <authorList>
            <person name="Jackson A.P."/>
            <person name="Berry A."/>
            <person name="Aslett M."/>
            <person name="Allison H.C."/>
            <person name="Burton P."/>
            <person name="Vavrova-Anderson J."/>
            <person name="Brown R."/>
            <person name="Browne H."/>
            <person name="Corton N."/>
            <person name="Hauser H."/>
            <person name="Gamble J."/>
            <person name="Gilderthorp R."/>
            <person name="Marcello L."/>
            <person name="McQuillan J."/>
            <person name="Otto T.D."/>
            <person name="Quail M.A."/>
            <person name="Sanders M.J."/>
            <person name="van Tonder A."/>
            <person name="Ginger M.L."/>
            <person name="Field M.C."/>
            <person name="Barry J.D."/>
            <person name="Hertz-Fowler C."/>
            <person name="Berriman M."/>
        </authorList>
    </citation>
    <scope>NUCLEOTIDE SEQUENCE</scope>
    <source>
        <strain evidence="1 2">Y486</strain>
    </source>
</reference>
<evidence type="ECO:0000313" key="1">
    <source>
        <dbReference type="EMBL" id="CCD21715.1"/>
    </source>
</evidence>
<dbReference type="InterPro" id="IPR052560">
    <property type="entry name" value="RdDP_mobile_element"/>
</dbReference>
<keyword evidence="2" id="KW-1185">Reference proteome</keyword>
<accession>F9WVV3</accession>
<dbReference type="Proteomes" id="UP000009027">
    <property type="component" value="Unassembled WGS sequence"/>
</dbReference>
<proteinExistence type="predicted"/>
<dbReference type="AlphaFoldDB" id="F9WVV3"/>
<dbReference type="EMBL" id="CAEX01008158">
    <property type="protein sequence ID" value="CCD21715.1"/>
    <property type="molecule type" value="Genomic_DNA"/>
</dbReference>
<evidence type="ECO:0000313" key="2">
    <source>
        <dbReference type="Proteomes" id="UP000009027"/>
    </source>
</evidence>
<dbReference type="PANTHER" id="PTHR36688">
    <property type="entry name" value="ENDO/EXONUCLEASE/PHOSPHATASE DOMAIN-CONTAINING PROTEIN"/>
    <property type="match status" value="1"/>
</dbReference>